<dbReference type="Pfam" id="PF00487">
    <property type="entry name" value="FA_desaturase"/>
    <property type="match status" value="1"/>
</dbReference>
<dbReference type="Proteomes" id="UP000321638">
    <property type="component" value="Unassembled WGS sequence"/>
</dbReference>
<dbReference type="InterPro" id="IPR012171">
    <property type="entry name" value="Fatty_acid_desaturase"/>
</dbReference>
<evidence type="ECO:0000313" key="4">
    <source>
        <dbReference type="Proteomes" id="UP000321638"/>
    </source>
</evidence>
<sequence>MYATLAVSLWLTLAMAVPAGGFLVRIFVIQHDCGHGAFFRSPAANDWIGRLCSLATLTPYANWRRQHAVHHANWNNLDRRESGSDIYSACLTTREYHRLKPLRRTLWRLLRHPAIALIILPPLVFLLVYRLPFDTPAHWRRERLSVHATNLALATVIAGLGFIVGFGAMAVVQLSIMVVAAIIGVWLFSVQHRFEAARWFTRDEWSAVDASLRGTSYLRLPPILQWFTGNIGFHHVHHLNPRIPNYHLAACHAASHYLQQVPTLTLRDGLKAATYWLWDEAQERMVRLRDCQPRRDPLI</sequence>
<feature type="domain" description="Fatty acid desaturase" evidence="2">
    <location>
        <begin position="9"/>
        <end position="254"/>
    </location>
</feature>
<accession>A0A5C8PW22</accession>
<dbReference type="GO" id="GO:0016020">
    <property type="term" value="C:membrane"/>
    <property type="evidence" value="ECO:0007669"/>
    <property type="project" value="TreeGrafter"/>
</dbReference>
<keyword evidence="1" id="KW-1133">Transmembrane helix</keyword>
<keyword evidence="1" id="KW-0812">Transmembrane</keyword>
<protein>
    <submittedName>
        <fullName evidence="3">Fatty acid desaturase</fullName>
    </submittedName>
</protein>
<organism evidence="3 4">
    <name type="scientific">Vineibacter terrae</name>
    <dbReference type="NCBI Taxonomy" id="2586908"/>
    <lineage>
        <taxon>Bacteria</taxon>
        <taxon>Pseudomonadati</taxon>
        <taxon>Pseudomonadota</taxon>
        <taxon>Alphaproteobacteria</taxon>
        <taxon>Hyphomicrobiales</taxon>
        <taxon>Vineibacter</taxon>
    </lineage>
</organism>
<feature type="transmembrane region" description="Helical" evidence="1">
    <location>
        <begin position="144"/>
        <end position="164"/>
    </location>
</feature>
<dbReference type="GO" id="GO:0006629">
    <property type="term" value="P:lipid metabolic process"/>
    <property type="evidence" value="ECO:0007669"/>
    <property type="project" value="InterPro"/>
</dbReference>
<dbReference type="PANTHER" id="PTHR19353">
    <property type="entry name" value="FATTY ACID DESATURASE 2"/>
    <property type="match status" value="1"/>
</dbReference>
<dbReference type="AlphaFoldDB" id="A0A5C8PW22"/>
<feature type="transmembrane region" description="Helical" evidence="1">
    <location>
        <begin position="114"/>
        <end position="132"/>
    </location>
</feature>
<dbReference type="EMBL" id="VDUZ01000001">
    <property type="protein sequence ID" value="TXL82447.1"/>
    <property type="molecule type" value="Genomic_DNA"/>
</dbReference>
<keyword evidence="1" id="KW-0472">Membrane</keyword>
<comment type="caution">
    <text evidence="3">The sequence shown here is derived from an EMBL/GenBank/DDBJ whole genome shotgun (WGS) entry which is preliminary data.</text>
</comment>
<gene>
    <name evidence="3" type="ORF">FHP25_00245</name>
</gene>
<evidence type="ECO:0000256" key="1">
    <source>
        <dbReference type="SAM" id="Phobius"/>
    </source>
</evidence>
<proteinExistence type="predicted"/>
<dbReference type="PANTHER" id="PTHR19353:SF73">
    <property type="entry name" value="FATTY ACID DESATURASE"/>
    <property type="match status" value="1"/>
</dbReference>
<feature type="transmembrane region" description="Helical" evidence="1">
    <location>
        <begin position="170"/>
        <end position="190"/>
    </location>
</feature>
<evidence type="ECO:0000259" key="2">
    <source>
        <dbReference type="Pfam" id="PF00487"/>
    </source>
</evidence>
<dbReference type="InterPro" id="IPR005804">
    <property type="entry name" value="FA_desaturase_dom"/>
</dbReference>
<keyword evidence="4" id="KW-1185">Reference proteome</keyword>
<reference evidence="3 4" key="1">
    <citation type="submission" date="2019-06" db="EMBL/GenBank/DDBJ databases">
        <title>New taxonomy in bacterial strain CC-CFT640, isolated from vineyard.</title>
        <authorList>
            <person name="Lin S.-Y."/>
            <person name="Tsai C.-F."/>
            <person name="Young C.-C."/>
        </authorList>
    </citation>
    <scope>NUCLEOTIDE SEQUENCE [LARGE SCALE GENOMIC DNA]</scope>
    <source>
        <strain evidence="3 4">CC-CFT640</strain>
    </source>
</reference>
<name>A0A5C8PW22_9HYPH</name>
<evidence type="ECO:0000313" key="3">
    <source>
        <dbReference type="EMBL" id="TXL82447.1"/>
    </source>
</evidence>
<dbReference type="GO" id="GO:0016717">
    <property type="term" value="F:oxidoreductase activity, acting on paired donors, with oxidation of a pair of donors resulting in the reduction of molecular oxygen to two molecules of water"/>
    <property type="evidence" value="ECO:0007669"/>
    <property type="project" value="TreeGrafter"/>
</dbReference>
<dbReference type="OrthoDB" id="9769653at2"/>